<dbReference type="EMBL" id="GL945430">
    <property type="protein sequence ID" value="EGO28358.1"/>
    <property type="molecule type" value="Genomic_DNA"/>
</dbReference>
<name>F8NK92_SERL9</name>
<evidence type="ECO:0000313" key="2">
    <source>
        <dbReference type="EMBL" id="EGO28358.1"/>
    </source>
</evidence>
<reference evidence="2" key="1">
    <citation type="submission" date="2011-04" db="EMBL/GenBank/DDBJ databases">
        <title>Evolution of plant cell wall degrading machinery underlies the functional diversity of forest fungi.</title>
        <authorList>
            <consortium name="US DOE Joint Genome Institute (JGI-PGF)"/>
            <person name="Eastwood D.C."/>
            <person name="Floudas D."/>
            <person name="Binder M."/>
            <person name="Majcherczyk A."/>
            <person name="Schneider P."/>
            <person name="Aerts A."/>
            <person name="Asiegbu F.O."/>
            <person name="Baker S.E."/>
            <person name="Barry K."/>
            <person name="Bendiksby M."/>
            <person name="Blumentritt M."/>
            <person name="Coutinho P.M."/>
            <person name="Cullen D."/>
            <person name="Cullen D."/>
            <person name="Gathman A."/>
            <person name="Goodell B."/>
            <person name="Henrissat B."/>
            <person name="Ihrmark K."/>
            <person name="Kauserud H."/>
            <person name="Kohler A."/>
            <person name="LaButti K."/>
            <person name="Lapidus A."/>
            <person name="Lavin J.L."/>
            <person name="Lee Y.-H."/>
            <person name="Lindquist E."/>
            <person name="Lilly W."/>
            <person name="Lucas S."/>
            <person name="Morin E."/>
            <person name="Murat C."/>
            <person name="Oguiza J.A."/>
            <person name="Park J."/>
            <person name="Pisabarro A.G."/>
            <person name="Riley R."/>
            <person name="Rosling A."/>
            <person name="Salamov A."/>
            <person name="Schmidt O."/>
            <person name="Schmutz J."/>
            <person name="Skrede I."/>
            <person name="Stenlid J."/>
            <person name="Wiebenga A."/>
            <person name="Xie X."/>
            <person name="Kues U."/>
            <person name="Hibbett D.S."/>
            <person name="Hoffmeister D."/>
            <person name="Hogberg N."/>
            <person name="Martin F."/>
            <person name="Grigoriev I.V."/>
            <person name="Watkinson S.C."/>
        </authorList>
    </citation>
    <scope>NUCLEOTIDE SEQUENCE</scope>
    <source>
        <strain evidence="2">S7.9</strain>
    </source>
</reference>
<dbReference type="AlphaFoldDB" id="F8NK92"/>
<evidence type="ECO:0000256" key="1">
    <source>
        <dbReference type="SAM" id="Phobius"/>
    </source>
</evidence>
<gene>
    <name evidence="2" type="ORF">SERLADRAFT_405932</name>
</gene>
<dbReference type="KEGG" id="sla:SERLADRAFT_405932"/>
<keyword evidence="1" id="KW-0472">Membrane</keyword>
<dbReference type="RefSeq" id="XP_007314557.1">
    <property type="nucleotide sequence ID" value="XM_007314495.1"/>
</dbReference>
<accession>F8NK92</accession>
<keyword evidence="1" id="KW-0812">Transmembrane</keyword>
<protein>
    <submittedName>
        <fullName evidence="2">Uncharacterized protein</fullName>
    </submittedName>
</protein>
<organism>
    <name type="scientific">Serpula lacrymans var. lacrymans (strain S7.9)</name>
    <name type="common">Dry rot fungus</name>
    <dbReference type="NCBI Taxonomy" id="578457"/>
    <lineage>
        <taxon>Eukaryota</taxon>
        <taxon>Fungi</taxon>
        <taxon>Dikarya</taxon>
        <taxon>Basidiomycota</taxon>
        <taxon>Agaricomycotina</taxon>
        <taxon>Agaricomycetes</taxon>
        <taxon>Agaricomycetidae</taxon>
        <taxon>Boletales</taxon>
        <taxon>Coniophorineae</taxon>
        <taxon>Serpulaceae</taxon>
        <taxon>Serpula</taxon>
    </lineage>
</organism>
<dbReference type="HOGENOM" id="CLU_1856513_0_0_1"/>
<proteinExistence type="predicted"/>
<dbReference type="GeneID" id="18812624"/>
<keyword evidence="1" id="KW-1133">Transmembrane helix</keyword>
<dbReference type="Proteomes" id="UP000008064">
    <property type="component" value="Unassembled WGS sequence"/>
</dbReference>
<feature type="transmembrane region" description="Helical" evidence="1">
    <location>
        <begin position="7"/>
        <end position="24"/>
    </location>
</feature>
<sequence length="163" mass="18393">MCRIIRLIWLTICDFLCGKLASFLSWDLLLARLVLMTLPLANLLDLFRLSDARSVVGTFNNVSGHQININVHPTPDVPTPRVDGLDRREFQPDCKAYYTFYMVYVENHSIKAAWCSQKPNKQLFHALCASIPCSVTMDHDGLEAQFESTPEGAFSTNKQPEAS</sequence>